<organism evidence="2 3">
    <name type="scientific">Glomus cerebriforme</name>
    <dbReference type="NCBI Taxonomy" id="658196"/>
    <lineage>
        <taxon>Eukaryota</taxon>
        <taxon>Fungi</taxon>
        <taxon>Fungi incertae sedis</taxon>
        <taxon>Mucoromycota</taxon>
        <taxon>Glomeromycotina</taxon>
        <taxon>Glomeromycetes</taxon>
        <taxon>Glomerales</taxon>
        <taxon>Glomeraceae</taxon>
        <taxon>Glomus</taxon>
    </lineage>
</organism>
<evidence type="ECO:0000256" key="1">
    <source>
        <dbReference type="SAM" id="MobiDB-lite"/>
    </source>
</evidence>
<accession>A0A397SWZ1</accession>
<dbReference type="OrthoDB" id="2406619at2759"/>
<feature type="region of interest" description="Disordered" evidence="1">
    <location>
        <begin position="211"/>
        <end position="232"/>
    </location>
</feature>
<dbReference type="EMBL" id="QKYT01000269">
    <property type="protein sequence ID" value="RIA88317.1"/>
    <property type="molecule type" value="Genomic_DNA"/>
</dbReference>
<reference evidence="2 3" key="1">
    <citation type="submission" date="2018-06" db="EMBL/GenBank/DDBJ databases">
        <title>Comparative genomics reveals the genomic features of Rhizophagus irregularis, R. cerebriforme, R. diaphanum and Gigaspora rosea, and their symbiotic lifestyle signature.</title>
        <authorList>
            <person name="Morin E."/>
            <person name="San Clemente H."/>
            <person name="Chen E.C.H."/>
            <person name="De La Providencia I."/>
            <person name="Hainaut M."/>
            <person name="Kuo A."/>
            <person name="Kohler A."/>
            <person name="Murat C."/>
            <person name="Tang N."/>
            <person name="Roy S."/>
            <person name="Loubradou J."/>
            <person name="Henrissat B."/>
            <person name="Grigoriev I.V."/>
            <person name="Corradi N."/>
            <person name="Roux C."/>
            <person name="Martin F.M."/>
        </authorList>
    </citation>
    <scope>NUCLEOTIDE SEQUENCE [LARGE SCALE GENOMIC DNA]</scope>
    <source>
        <strain evidence="2 3">DAOM 227022</strain>
    </source>
</reference>
<protein>
    <recommendedName>
        <fullName evidence="4">SAM domain-containing protein</fullName>
    </recommendedName>
</protein>
<sequence length="384" mass="43883">MKIKNESFVYGYDLSKSFQFLFCTTCNSSYQRLANKKKKSNNSSQKIYTSKCVSQSAEEIGIIDLEATSSEISHKTTTLNASIFHNRFKHSSNSETDEDNTELEIEINYKLSIKQADGTLLLAKNYSVTITELDKFLLAIQNNITSLLQYEEIDANDYNVSFKSEKAQRAGTLLVNVRDFENFKSEYIKLIATKKVMLIFITMKKKEKIVDTKRKKKASNNSDDDEVCDNESIPNIRNKNKLNGLATVKDPLTHPLFAYTKNRSQPALPPQISNDLQNSINSLFSNMLQALIAPQIFQQQQLSQQPLLQSSLTQQSLPLMIEFLQQIDEAEGTGDYFVKFLEGFEKQRVKVKHLYKLNDMQFKDCGVMTIGDIETIREAAKKYK</sequence>
<proteinExistence type="predicted"/>
<dbReference type="AlphaFoldDB" id="A0A397SWZ1"/>
<comment type="caution">
    <text evidence="2">The sequence shown here is derived from an EMBL/GenBank/DDBJ whole genome shotgun (WGS) entry which is preliminary data.</text>
</comment>
<name>A0A397SWZ1_9GLOM</name>
<gene>
    <name evidence="2" type="ORF">C1645_739482</name>
</gene>
<evidence type="ECO:0000313" key="3">
    <source>
        <dbReference type="Proteomes" id="UP000265703"/>
    </source>
</evidence>
<keyword evidence="3" id="KW-1185">Reference proteome</keyword>
<evidence type="ECO:0000313" key="2">
    <source>
        <dbReference type="EMBL" id="RIA88317.1"/>
    </source>
</evidence>
<dbReference type="Proteomes" id="UP000265703">
    <property type="component" value="Unassembled WGS sequence"/>
</dbReference>
<evidence type="ECO:0008006" key="4">
    <source>
        <dbReference type="Google" id="ProtNLM"/>
    </source>
</evidence>
<dbReference type="STRING" id="658196.A0A397SWZ1"/>